<dbReference type="EC" id="2.1.1.-" evidence="6"/>
<feature type="domain" description="Bin3-type SAM" evidence="8">
    <location>
        <begin position="679"/>
        <end position="928"/>
    </location>
</feature>
<comment type="similarity">
    <text evidence="1 6">Belongs to the methyltransferase superfamily.</text>
</comment>
<gene>
    <name evidence="9" type="ORF">MCHLO_11662</name>
</gene>
<keyword evidence="4 5" id="KW-0949">S-adenosyl-L-methionine</keyword>
<dbReference type="Pfam" id="PF06859">
    <property type="entry name" value="Bin3"/>
    <property type="match status" value="1"/>
</dbReference>
<evidence type="ECO:0000256" key="3">
    <source>
        <dbReference type="ARBA" id="ARBA00022679"/>
    </source>
</evidence>
<dbReference type="PANTHER" id="PTHR12315">
    <property type="entry name" value="BICOID-INTERACTING PROTEIN RELATED"/>
    <property type="match status" value="1"/>
</dbReference>
<dbReference type="Gene3D" id="3.40.50.150">
    <property type="entry name" value="Vaccinia Virus protein VP39"/>
    <property type="match status" value="1"/>
</dbReference>
<dbReference type="PROSITE" id="PS51515">
    <property type="entry name" value="BIN3_SAM"/>
    <property type="match status" value="1"/>
</dbReference>
<name>A0ABQ0LUS7_MYCCL</name>
<dbReference type="Gene3D" id="1.25.10.10">
    <property type="entry name" value="Leucine-rich Repeat Variant"/>
    <property type="match status" value="1"/>
</dbReference>
<accession>A0ABQ0LUS7</accession>
<dbReference type="PANTHER" id="PTHR12315:SF0">
    <property type="entry name" value="7SK SNRNA METHYLPHOSPHATE CAPPING ENZYME"/>
    <property type="match status" value="1"/>
</dbReference>
<evidence type="ECO:0000256" key="6">
    <source>
        <dbReference type="RuleBase" id="RU367087"/>
    </source>
</evidence>
<keyword evidence="3 6" id="KW-0808">Transferase</keyword>
<evidence type="ECO:0000313" key="10">
    <source>
        <dbReference type="Proteomes" id="UP000815677"/>
    </source>
</evidence>
<dbReference type="InterPro" id="IPR016024">
    <property type="entry name" value="ARM-type_fold"/>
</dbReference>
<dbReference type="Proteomes" id="UP000815677">
    <property type="component" value="Unassembled WGS sequence"/>
</dbReference>
<dbReference type="InterPro" id="IPR039772">
    <property type="entry name" value="Bin3-like"/>
</dbReference>
<keyword evidence="2 6" id="KW-0489">Methyltransferase</keyword>
<dbReference type="InterPro" id="IPR011989">
    <property type="entry name" value="ARM-like"/>
</dbReference>
<evidence type="ECO:0000259" key="8">
    <source>
        <dbReference type="PROSITE" id="PS51515"/>
    </source>
</evidence>
<dbReference type="SUPFAM" id="SSF53335">
    <property type="entry name" value="S-adenosyl-L-methionine-dependent methyltransferases"/>
    <property type="match status" value="1"/>
</dbReference>
<sequence length="1516" mass="167246">MSSGATSDSDSQLDASIASIDNVLGWGPVVNLLCKHFNIPDLSRSSGLKKIHANFDTIYRKLEKAYRRNAADERIKGGIVGIYARMCTDVLLRNKLFKKGFISQLIPLIEIPSCRNLALQSLTTITHHGGLEVRMELAKTTTRPLLQVIKDFPDDRNAVRLAIITISHCLSACLTDGTEKDPRIAESLPLLEAVAALTDALRQPNPGYELVQHAIEFLAVSSQHCKLPQSTINLLVAGLRCKDWVFRATCLGGLVRMHAQGAQDDQRSMDPNAVMRCGSQTPPSRLHDIMREYGMEKCETRITLKTSMDYQKAMTDVVRDYDMYGLGKKLAEIILRTEFSIADGYFQFENPATGARETGTDIGLPFNRWIDALPLCAKAIRTKRVPAEADMADILDMKSLVMRQRVGDAVKIASIAIKRNPDFAYAYYIITLSADRVAGLMAAKKGMKCTQMTPFVRFQMMQRAVEMAGDYGIQILHGSASEGDEKWAEGVAFLVSALEDSKSYMAQAPPDNRHHKNVLYWNILLRIAMEEHISGDLHEIEGSLRKLKTAEEFSKWMGVVPPKTQLRNTQQTVVKLLPAALDEWIGFISTVRTENEALETPNAEKIEQDLAAWMEHMDIDGGSGGDIHANHHHGHGKSTFALPFSSKLAELYRCSWCGNPSAALRKCSGYYTKRPFVNDPRLALLPPSTFSGKRVLDVGCNEGWVSCELAQAHGASRVVGVDIDDALVRAAWRRRRTVWSAQGPSGAAESEHHAERPRKRRRVEPDTESAGEVDHFPASCAIIHGPLPIPTTLSSEAFPRNVSFRTADWVNTTIPEDEEGYDVVLAFSITKWIHLNGGDAGLERFFARVASVLRAGGLFVVEPQPWDTYHKAKRMHNRLRETAQELKLRPEEFPRTLKAAGFAEEQAFKSAGEGGFHRPIHVYKKLAVSRGKPLSRLPPPQMPQHTVDSLLQDLLKLRLSGGLQSDTDSFVPLLSSKSSIRNYAASISAKVKLPKRRRPDVSRLGVPEWSSKASLPGSTLGIVGTGPPSTPPPYSIAHASVIPSEQSGLSADSAPWIGLVLYNHAPTSHGRPMYHNGAKVAGEVRMVLEKPTSLASIDVWFSLNLDSVLDITTPAFTNMVAGVWNRKMGDPSKADPEAAPQNFKGKVPAGTYIFSFEFPALPPDVVVKHPVPERLKSRARVPLPPNFFVSSLTGFSGNIKYTVGVNVVRDGFGSINADFDTIVQYLPLARPLLPRPEMPFPFLPTHADWPFVREVAAGWTLTPFGGRGKFDGRKVEVEGVLGIPYPAVYSAGDKIKISLLLWSNDAATLEELAQPSAIDVAFYKSDITALNAIDPKDFSGRRIESLAAGRVQSSNPDGSPQNSPIEHAAASSAVIYDRPPSPTGSFEGFDEEPETSAKNVVRLDGEVKVPACSHPSFRFVSMAREYFVGVRIRHPKYVQTSPNEDGIWGEVPIWYVLDRFGRMESAAQHSEVDYTKLPIVGEVIAVNEATVRRKTVVGEFTERKRPLSTTPRMMAF</sequence>
<evidence type="ECO:0000256" key="4">
    <source>
        <dbReference type="ARBA" id="ARBA00022691"/>
    </source>
</evidence>
<keyword evidence="10" id="KW-1185">Reference proteome</keyword>
<feature type="region of interest" description="Disordered" evidence="7">
    <location>
        <begin position="741"/>
        <end position="772"/>
    </location>
</feature>
<dbReference type="SUPFAM" id="SSF48371">
    <property type="entry name" value="ARM repeat"/>
    <property type="match status" value="1"/>
</dbReference>
<evidence type="ECO:0000256" key="1">
    <source>
        <dbReference type="ARBA" id="ARBA00008361"/>
    </source>
</evidence>
<reference evidence="9" key="1">
    <citation type="submission" date="2014-09" db="EMBL/GenBank/DDBJ databases">
        <title>Genome sequence of the luminous mushroom Mycena chlorophos for searching fungal bioluminescence genes.</title>
        <authorList>
            <person name="Tanaka Y."/>
            <person name="Kasuga D."/>
            <person name="Oba Y."/>
            <person name="Hase S."/>
            <person name="Sato K."/>
            <person name="Oba Y."/>
            <person name="Sakakibara Y."/>
        </authorList>
    </citation>
    <scope>NUCLEOTIDE SEQUENCE</scope>
</reference>
<proteinExistence type="inferred from homology"/>
<evidence type="ECO:0000256" key="2">
    <source>
        <dbReference type="ARBA" id="ARBA00022603"/>
    </source>
</evidence>
<dbReference type="EMBL" id="DF848767">
    <property type="protein sequence ID" value="GAT54840.1"/>
    <property type="molecule type" value="Genomic_DNA"/>
</dbReference>
<evidence type="ECO:0000256" key="5">
    <source>
        <dbReference type="PROSITE-ProRule" id="PRU00848"/>
    </source>
</evidence>
<evidence type="ECO:0000313" key="9">
    <source>
        <dbReference type="EMBL" id="GAT54840.1"/>
    </source>
</evidence>
<organism evidence="9 10">
    <name type="scientific">Mycena chlorophos</name>
    <name type="common">Agaric fungus</name>
    <name type="synonym">Agaricus chlorophos</name>
    <dbReference type="NCBI Taxonomy" id="658473"/>
    <lineage>
        <taxon>Eukaryota</taxon>
        <taxon>Fungi</taxon>
        <taxon>Dikarya</taxon>
        <taxon>Basidiomycota</taxon>
        <taxon>Agaricomycotina</taxon>
        <taxon>Agaricomycetes</taxon>
        <taxon>Agaricomycetidae</taxon>
        <taxon>Agaricales</taxon>
        <taxon>Marasmiineae</taxon>
        <taxon>Mycenaceae</taxon>
        <taxon>Mycena</taxon>
    </lineage>
</organism>
<protein>
    <recommendedName>
        <fullName evidence="6">RNA methyltransferase</fullName>
        <ecNumber evidence="6">2.1.1.-</ecNumber>
    </recommendedName>
</protein>
<dbReference type="InterPro" id="IPR024160">
    <property type="entry name" value="BIN3_SAM-bd_dom"/>
</dbReference>
<evidence type="ECO:0000256" key="7">
    <source>
        <dbReference type="SAM" id="MobiDB-lite"/>
    </source>
</evidence>
<dbReference type="InterPro" id="IPR029063">
    <property type="entry name" value="SAM-dependent_MTases_sf"/>
</dbReference>
<dbReference type="InterPro" id="IPR010675">
    <property type="entry name" value="Bin3_C"/>
</dbReference>
<dbReference type="CDD" id="cd02440">
    <property type="entry name" value="AdoMet_MTases"/>
    <property type="match status" value="1"/>
</dbReference>